<protein>
    <submittedName>
        <fullName evidence="2">Uncharacterized protein</fullName>
    </submittedName>
</protein>
<organism evidence="2 3">
    <name type="scientific">Apophysomyces ossiformis</name>
    <dbReference type="NCBI Taxonomy" id="679940"/>
    <lineage>
        <taxon>Eukaryota</taxon>
        <taxon>Fungi</taxon>
        <taxon>Fungi incertae sedis</taxon>
        <taxon>Mucoromycota</taxon>
        <taxon>Mucoromycotina</taxon>
        <taxon>Mucoromycetes</taxon>
        <taxon>Mucorales</taxon>
        <taxon>Mucorineae</taxon>
        <taxon>Mucoraceae</taxon>
        <taxon>Apophysomyces</taxon>
    </lineage>
</organism>
<feature type="compositionally biased region" description="Basic and acidic residues" evidence="1">
    <location>
        <begin position="232"/>
        <end position="248"/>
    </location>
</feature>
<sequence length="815" mass="93530">MGLNPKGVEFLCLQPLCSRPLSKQELKEHISKNQNQKLHQKSKQTAKRPIILNVNQYTDQFRKYQKKREISIRKLIKNRQNEAQSFGKERKEIRQDRWPAETIDWSNLDMECQQGGAELYELLQIRPSDRNFPAGPFRLDWVDPPEKPTSVLPTKPVTTQVVEYANRIWGPLTEKSLTELALGVKRDPRLRKPAMESAQNARSRQEASSRTPNTADIHPDTTASSSILRNSRSPEIKSQSHENAHRNWSDLSNRPTPMVINIPSWSIPICPTGYQVSECNELLGTYRGSLKILCEKMMDIFNSPLDTYAAPAMIEKYSGKFYFLRKLLESFGRNHMDMDIVIIVYEMNTETTLYSYFAEVGYLCQRISSVADNWRKEYGVFVSSRRRPTGGQQTNFSLKADLLIAFDSHILPNDIVFSQIQCSRKLWLTTLGSVEERLRKYVVSKSIEHRNWNKFWYSDATCGQILVEPNNWPTPSISDRIVKQAVDTVTSWIKSPEQTEHTYRFESQELDGTKGDGSYGKPASALLFGKKRHAYPSTVMEVPLPEKAETSKLPQNKRARVVSTEISCSTVEEDNDFSRNDELPGSDMDAQPIEDMTVLQEQNVHATKENIQAMRNELIADHASEVIKPKENESLPLPQAKNNIEVSVPPAYSKDANTERISNKILSGPETSLRNENKRRNRARRRIKEAFKIPPLIYPTASHSRACTENGNTTTNECSTTVNKHLSSDEEFLSASDTETDLSQRADNPTITFTHFDSANNDDWSQQMQSTLDDLKERYSRECEIVMEKVRKKYEEEMDVIRKRYQVEALKAFYL</sequence>
<name>A0A8H7BI72_9FUNG</name>
<feature type="compositionally biased region" description="Polar residues" evidence="1">
    <location>
        <begin position="197"/>
        <end position="214"/>
    </location>
</feature>
<evidence type="ECO:0000313" key="2">
    <source>
        <dbReference type="EMBL" id="KAF7722898.1"/>
    </source>
</evidence>
<feature type="compositionally biased region" description="Polar residues" evidence="1">
    <location>
        <begin position="221"/>
        <end position="231"/>
    </location>
</feature>
<proteinExistence type="predicted"/>
<feature type="region of interest" description="Disordered" evidence="1">
    <location>
        <begin position="188"/>
        <end position="250"/>
    </location>
</feature>
<evidence type="ECO:0000256" key="1">
    <source>
        <dbReference type="SAM" id="MobiDB-lite"/>
    </source>
</evidence>
<gene>
    <name evidence="2" type="ORF">EC973_002618</name>
</gene>
<dbReference type="Proteomes" id="UP000605846">
    <property type="component" value="Unassembled WGS sequence"/>
</dbReference>
<comment type="caution">
    <text evidence="2">The sequence shown here is derived from an EMBL/GenBank/DDBJ whole genome shotgun (WGS) entry which is preliminary data.</text>
</comment>
<dbReference type="OrthoDB" id="2276119at2759"/>
<accession>A0A8H7BI72</accession>
<dbReference type="EMBL" id="JABAYA010000172">
    <property type="protein sequence ID" value="KAF7722898.1"/>
    <property type="molecule type" value="Genomic_DNA"/>
</dbReference>
<reference evidence="2" key="1">
    <citation type="submission" date="2020-01" db="EMBL/GenBank/DDBJ databases">
        <title>Genome Sequencing of Three Apophysomyces-Like Fungal Strains Confirms a Novel Fungal Genus in the Mucoromycota with divergent Burkholderia-like Endosymbiotic Bacteria.</title>
        <authorList>
            <person name="Stajich J.E."/>
            <person name="Macias A.M."/>
            <person name="Carter-House D."/>
            <person name="Lovett B."/>
            <person name="Kasson L.R."/>
            <person name="Berry K."/>
            <person name="Grigoriev I."/>
            <person name="Chang Y."/>
            <person name="Spatafora J."/>
            <person name="Kasson M.T."/>
        </authorList>
    </citation>
    <scope>NUCLEOTIDE SEQUENCE</scope>
    <source>
        <strain evidence="2">NRRL A-21654</strain>
    </source>
</reference>
<keyword evidence="3" id="KW-1185">Reference proteome</keyword>
<evidence type="ECO:0000313" key="3">
    <source>
        <dbReference type="Proteomes" id="UP000605846"/>
    </source>
</evidence>
<dbReference type="AlphaFoldDB" id="A0A8H7BI72"/>